<evidence type="ECO:0000256" key="9">
    <source>
        <dbReference type="SAM" id="MobiDB-lite"/>
    </source>
</evidence>
<keyword evidence="14" id="KW-1185">Reference proteome</keyword>
<feature type="transmembrane region" description="Helical" evidence="10">
    <location>
        <begin position="257"/>
        <end position="275"/>
    </location>
</feature>
<evidence type="ECO:0000256" key="4">
    <source>
        <dbReference type="ARBA" id="ARBA00022692"/>
    </source>
</evidence>
<evidence type="ECO:0000256" key="7">
    <source>
        <dbReference type="ARBA" id="ARBA00035120"/>
    </source>
</evidence>
<dbReference type="OrthoDB" id="409792at2759"/>
<feature type="transmembrane region" description="Helical" evidence="10">
    <location>
        <begin position="417"/>
        <end position="438"/>
    </location>
</feature>
<dbReference type="Proteomes" id="UP000230605">
    <property type="component" value="Chromosome 3"/>
</dbReference>
<feature type="compositionally biased region" description="Polar residues" evidence="9">
    <location>
        <begin position="60"/>
        <end position="75"/>
    </location>
</feature>
<keyword evidence="3" id="KW-1003">Cell membrane</keyword>
<evidence type="ECO:0000256" key="10">
    <source>
        <dbReference type="SAM" id="Phobius"/>
    </source>
</evidence>
<comment type="subcellular location">
    <subcellularLocation>
        <location evidence="2">Cell membrane</location>
        <topology evidence="2">Multi-pass membrane protein</topology>
    </subcellularLocation>
</comment>
<protein>
    <submittedName>
        <fullName evidence="11">Uncharacterized protein</fullName>
    </submittedName>
</protein>
<keyword evidence="4 10" id="KW-0812">Transmembrane</keyword>
<feature type="compositionally biased region" description="Polar residues" evidence="9">
    <location>
        <begin position="167"/>
        <end position="186"/>
    </location>
</feature>
<evidence type="ECO:0000313" key="12">
    <source>
        <dbReference type="EMBL" id="WPA99660.1"/>
    </source>
</evidence>
<dbReference type="AlphaFoldDB" id="A0A2G5I2U3"/>
<reference evidence="12 14" key="2">
    <citation type="submission" date="2023-09" db="EMBL/GenBank/DDBJ databases">
        <title>Complete-Gapless Cercospora beticola genome.</title>
        <authorList>
            <person name="Wyatt N.A."/>
            <person name="Spanner R.E."/>
            <person name="Bolton M.D."/>
        </authorList>
    </citation>
    <scope>NUCLEOTIDE SEQUENCE [LARGE SCALE GENOMIC DNA]</scope>
    <source>
        <strain evidence="12">Cb09-40</strain>
    </source>
</reference>
<dbReference type="GO" id="GO:1903425">
    <property type="term" value="F:fluoride transmembrane transporter activity"/>
    <property type="evidence" value="ECO:0007669"/>
    <property type="project" value="TreeGrafter"/>
</dbReference>
<sequence length="604" mass="65925">MPQSSWSGFPDEAISPDDEYRVTEIRPRTNRNSADTSKSRRESYYDTQRGGDGPAVPSVGQKSRPTSTASVLTTRSKGKQRASYAEPLEQESTSDAAYPHPVPTFDDRPPTWADARGEDRQPQPDATGMHVRNFSRISTRRATSETDREAQLPSDVSALPPLPAPTPKSNRLSAANTARPTTQPTKRSGDFDHGNDAPDMPRPFSQRQPEEYARPVESESRWLTEIYTISYLIFFAIFGTLARLGVQWITFYPGAPLVTPVVWANMAGSWFMGFLTEDRMLFCSHAMSTSSQSEKEIGMEQLETKEFTRRKKAIPLYIGLATGFCGSLTSFSSFARDFFLALSNNLPAPIYHEGALALRDTPSSTIGRNAGYSFEAVLGVMFSTVALSLGGFYVGTHTASALDKITPSLPVHVIRKILDPAFVVLGWGCWVGAIIMAALPPDRPGGPASRGSWDNETWRGEVIFALVFAPVGTILRYYLSLHMNGLIKWFPLGTFAVNMFGTAVEGMCYNIQHVGVGVMGQIGGGRVGCQVLQGIMDGFCGCLTTVSTWVAEISALKRKHGYLYALASLAGGLCLMVIIMGSVRWTVGFAEPVCSTGYPNKVHG</sequence>
<proteinExistence type="inferred from homology"/>
<dbReference type="PANTHER" id="PTHR28259:SF1">
    <property type="entry name" value="FLUORIDE EXPORT PROTEIN 1-RELATED"/>
    <property type="match status" value="1"/>
</dbReference>
<comment type="catalytic activity">
    <reaction evidence="8">
        <text>fluoride(in) = fluoride(out)</text>
        <dbReference type="Rhea" id="RHEA:76159"/>
        <dbReference type="ChEBI" id="CHEBI:17051"/>
    </reaction>
    <physiologicalReaction direction="left-to-right" evidence="8">
        <dbReference type="Rhea" id="RHEA:76160"/>
    </physiologicalReaction>
</comment>
<evidence type="ECO:0000256" key="2">
    <source>
        <dbReference type="ARBA" id="ARBA00004651"/>
    </source>
</evidence>
<evidence type="ECO:0000313" key="11">
    <source>
        <dbReference type="EMBL" id="PIA99107.1"/>
    </source>
</evidence>
<dbReference type="InterPro" id="IPR003691">
    <property type="entry name" value="FluC"/>
</dbReference>
<gene>
    <name evidence="11" type="ORF">CB0940_02520</name>
    <name evidence="12" type="ORF">RHO25_004278</name>
</gene>
<evidence type="ECO:0000256" key="8">
    <source>
        <dbReference type="ARBA" id="ARBA00035585"/>
    </source>
</evidence>
<dbReference type="EMBL" id="CP134186">
    <property type="protein sequence ID" value="WPA99660.1"/>
    <property type="molecule type" value="Genomic_DNA"/>
</dbReference>
<keyword evidence="6 10" id="KW-0472">Membrane</keyword>
<feature type="compositionally biased region" description="Basic and acidic residues" evidence="9">
    <location>
        <begin position="187"/>
        <end position="196"/>
    </location>
</feature>
<evidence type="ECO:0000256" key="3">
    <source>
        <dbReference type="ARBA" id="ARBA00022475"/>
    </source>
</evidence>
<evidence type="ECO:0000313" key="13">
    <source>
        <dbReference type="Proteomes" id="UP000230605"/>
    </source>
</evidence>
<feature type="region of interest" description="Disordered" evidence="9">
    <location>
        <begin position="1"/>
        <end position="215"/>
    </location>
</feature>
<organism evidence="11 13">
    <name type="scientific">Cercospora beticola</name>
    <name type="common">Sugarbeet leaf spot fungus</name>
    <dbReference type="NCBI Taxonomy" id="122368"/>
    <lineage>
        <taxon>Eukaryota</taxon>
        <taxon>Fungi</taxon>
        <taxon>Dikarya</taxon>
        <taxon>Ascomycota</taxon>
        <taxon>Pezizomycotina</taxon>
        <taxon>Dothideomycetes</taxon>
        <taxon>Dothideomycetidae</taxon>
        <taxon>Mycosphaerellales</taxon>
        <taxon>Mycosphaerellaceae</taxon>
        <taxon>Cercospora</taxon>
    </lineage>
</organism>
<feature type="transmembrane region" description="Helical" evidence="10">
    <location>
        <begin position="562"/>
        <end position="583"/>
    </location>
</feature>
<dbReference type="Proteomes" id="UP001302367">
    <property type="component" value="Chromosome 3"/>
</dbReference>
<dbReference type="Pfam" id="PF02537">
    <property type="entry name" value="CRCB"/>
    <property type="match status" value="2"/>
</dbReference>
<feature type="transmembrane region" description="Helical" evidence="10">
    <location>
        <begin position="376"/>
        <end position="396"/>
    </location>
</feature>
<evidence type="ECO:0000256" key="1">
    <source>
        <dbReference type="ARBA" id="ARBA00002598"/>
    </source>
</evidence>
<evidence type="ECO:0000313" key="14">
    <source>
        <dbReference type="Proteomes" id="UP001302367"/>
    </source>
</evidence>
<evidence type="ECO:0000256" key="6">
    <source>
        <dbReference type="ARBA" id="ARBA00023136"/>
    </source>
</evidence>
<evidence type="ECO:0000256" key="5">
    <source>
        <dbReference type="ARBA" id="ARBA00022989"/>
    </source>
</evidence>
<feature type="transmembrane region" description="Helical" evidence="10">
    <location>
        <begin position="314"/>
        <end position="335"/>
    </location>
</feature>
<name>A0A2G5I2U3_CERBT</name>
<comment type="function">
    <text evidence="1">Fluoride channel required for the rapid expulsion of cytoplasmic fluoride.</text>
</comment>
<feature type="transmembrane region" description="Helical" evidence="10">
    <location>
        <begin position="458"/>
        <end position="479"/>
    </location>
</feature>
<feature type="transmembrane region" description="Helical" evidence="10">
    <location>
        <begin position="229"/>
        <end position="251"/>
    </location>
</feature>
<feature type="compositionally biased region" description="Basic and acidic residues" evidence="9">
    <location>
        <begin position="18"/>
        <end position="27"/>
    </location>
</feature>
<reference evidence="11 13" key="1">
    <citation type="submission" date="2015-10" db="EMBL/GenBank/DDBJ databases">
        <title>The cercosporin biosynthetic gene cluster was horizontally transferred to several fungal lineages and shown to be expanded in Cercospora beticola based on microsynteny with recipient genomes.</title>
        <authorList>
            <person name="De Jonge R."/>
            <person name="Ebert M.K."/>
            <person name="Suttle J.C."/>
            <person name="Jurick Ii W.M."/>
            <person name="Secor G.A."/>
            <person name="Thomma B.P."/>
            <person name="Van De Peer Y."/>
            <person name="Bolton M.D."/>
        </authorList>
    </citation>
    <scope>NUCLEOTIDE SEQUENCE [LARGE SCALE GENOMIC DNA]</scope>
    <source>
        <strain evidence="11 13">09-40</strain>
    </source>
</reference>
<dbReference type="GO" id="GO:0005886">
    <property type="term" value="C:plasma membrane"/>
    <property type="evidence" value="ECO:0007669"/>
    <property type="project" value="UniProtKB-SubCell"/>
</dbReference>
<dbReference type="EMBL" id="LKMD01000101">
    <property type="protein sequence ID" value="PIA99107.1"/>
    <property type="molecule type" value="Genomic_DNA"/>
</dbReference>
<keyword evidence="5 10" id="KW-1133">Transmembrane helix</keyword>
<accession>A0A2G5I2U3</accession>
<dbReference type="PANTHER" id="PTHR28259">
    <property type="entry name" value="FLUORIDE EXPORT PROTEIN 1-RELATED"/>
    <property type="match status" value="1"/>
</dbReference>
<comment type="similarity">
    <text evidence="7">Belongs to the fluoride channel Fluc/FEX (TC 1.A.43) family.</text>
</comment>
<feature type="compositionally biased region" description="Basic and acidic residues" evidence="9">
    <location>
        <begin position="105"/>
        <end position="122"/>
    </location>
</feature>